<evidence type="ECO:0000256" key="2">
    <source>
        <dbReference type="SAM" id="MobiDB-lite"/>
    </source>
</evidence>
<comment type="similarity">
    <text evidence="1">Belongs to the LOR family.</text>
</comment>
<dbReference type="Proteomes" id="UP000504607">
    <property type="component" value="Chromosome 1"/>
</dbReference>
<reference evidence="4" key="1">
    <citation type="submission" date="2025-08" db="UniProtKB">
        <authorList>
            <consortium name="RefSeq"/>
        </authorList>
    </citation>
    <scope>IDENTIFICATION</scope>
</reference>
<keyword evidence="3" id="KW-1185">Reference proteome</keyword>
<dbReference type="PANTHER" id="PTHR31087">
    <property type="match status" value="1"/>
</dbReference>
<dbReference type="SUPFAM" id="SSF54518">
    <property type="entry name" value="Tubby C-terminal domain-like"/>
    <property type="match status" value="1"/>
</dbReference>
<dbReference type="Gene3D" id="2.40.160.200">
    <property type="entry name" value="LURP1-related"/>
    <property type="match status" value="1"/>
</dbReference>
<name>A0A6I9R8U0_ELAGV</name>
<feature type="compositionally biased region" description="Basic and acidic residues" evidence="2">
    <location>
        <begin position="224"/>
        <end position="238"/>
    </location>
</feature>
<dbReference type="GeneID" id="105045613"/>
<dbReference type="KEGG" id="egu:105045613"/>
<feature type="region of interest" description="Disordered" evidence="2">
    <location>
        <begin position="221"/>
        <end position="244"/>
    </location>
</feature>
<dbReference type="InterPro" id="IPR038595">
    <property type="entry name" value="LOR_sf"/>
</dbReference>
<organism evidence="3 4">
    <name type="scientific">Elaeis guineensis var. tenera</name>
    <name type="common">Oil palm</name>
    <dbReference type="NCBI Taxonomy" id="51953"/>
    <lineage>
        <taxon>Eukaryota</taxon>
        <taxon>Viridiplantae</taxon>
        <taxon>Streptophyta</taxon>
        <taxon>Embryophyta</taxon>
        <taxon>Tracheophyta</taxon>
        <taxon>Spermatophyta</taxon>
        <taxon>Magnoliopsida</taxon>
        <taxon>Liliopsida</taxon>
        <taxon>Arecaceae</taxon>
        <taxon>Arecoideae</taxon>
        <taxon>Cocoseae</taxon>
        <taxon>Elaeidinae</taxon>
        <taxon>Elaeis</taxon>
    </lineage>
</organism>
<dbReference type="RefSeq" id="XP_010922298.1">
    <property type="nucleotide sequence ID" value="XM_010923996.3"/>
</dbReference>
<dbReference type="InParanoid" id="A0A6I9R8U0"/>
<evidence type="ECO:0000256" key="1">
    <source>
        <dbReference type="ARBA" id="ARBA00005437"/>
    </source>
</evidence>
<sequence length="244" mass="26503">MEEGGGNGGGAVSVGPVVGEQYCSEVERELTVRKTSLFFPGDGFAAYDHQTGELVFRVDTYGRGPALADQLVLMDPIGASILTLRRKWPSLHQRWEGFLGELSERQEPLFTVRRSSIFGRDRGDVAVEVHGGGGTYRIEGSFAQRCCRVLHEGRGGGGEGGGLVVVVVVAAEIKRKVDACAHVVLGRDVFRLCLRPRFDAAFAMGLVLVLDQICPNDEEDDISPVDHDDIHGDDSHADRHAHHS</sequence>
<dbReference type="InterPro" id="IPR025659">
    <property type="entry name" value="Tubby-like_C"/>
</dbReference>
<accession>A0A6I9R8U0</accession>
<proteinExistence type="inferred from homology"/>
<evidence type="ECO:0000313" key="3">
    <source>
        <dbReference type="Proteomes" id="UP000504607"/>
    </source>
</evidence>
<dbReference type="OrthoDB" id="677463at2759"/>
<dbReference type="Pfam" id="PF04525">
    <property type="entry name" value="LOR"/>
    <property type="match status" value="1"/>
</dbReference>
<dbReference type="AlphaFoldDB" id="A0A6I9R8U0"/>
<dbReference type="FunCoup" id="A0A6I9R8U0">
    <property type="interactions" value="1503"/>
</dbReference>
<protein>
    <submittedName>
        <fullName evidence="4">Protein LURP-one-related 5</fullName>
    </submittedName>
</protein>
<dbReference type="PANTHER" id="PTHR31087:SF60">
    <property type="entry name" value="PROTEIN LURP-ONE-RELATED 5"/>
    <property type="match status" value="1"/>
</dbReference>
<gene>
    <name evidence="4" type="primary">LOC105045613</name>
</gene>
<dbReference type="InterPro" id="IPR007612">
    <property type="entry name" value="LOR"/>
</dbReference>
<evidence type="ECO:0000313" key="4">
    <source>
        <dbReference type="RefSeq" id="XP_010922298.1"/>
    </source>
</evidence>